<gene>
    <name evidence="1" type="ORF">SAMN06296036_101341</name>
</gene>
<evidence type="ECO:0000313" key="1">
    <source>
        <dbReference type="EMBL" id="SME90238.1"/>
    </source>
</evidence>
<dbReference type="Pfam" id="PF11251">
    <property type="entry name" value="DUF3050"/>
    <property type="match status" value="1"/>
</dbReference>
<dbReference type="InterPro" id="IPR016084">
    <property type="entry name" value="Haem_Oase-like_multi-hlx"/>
</dbReference>
<dbReference type="AlphaFoldDB" id="A0A1Y6B589"/>
<dbReference type="InterPro" id="IPR024423">
    <property type="entry name" value="DUF3050"/>
</dbReference>
<protein>
    <submittedName>
        <fullName evidence="1">Uncharacterized protein</fullName>
    </submittedName>
</protein>
<dbReference type="SUPFAM" id="SSF48613">
    <property type="entry name" value="Heme oxygenase-like"/>
    <property type="match status" value="1"/>
</dbReference>
<dbReference type="OrthoDB" id="9791270at2"/>
<sequence>MSFMTDRYFQMLENHKVYDLVFNRQSLTYFMERHVICVWLYHSLIKSLHNELVNDLKSINSCEQKECLRLITEVILDEVVEDQGDGQIQSHLELYINAMEDIGANIGPVFCFFELIDKEKDVYRALRCARLPEEVQRYCRSILPFLSAPAYQKAAVLFYEGEPYIPDHFLMNIESMLPKVEVNALLDYFESHIEGLKRPGFSASGRLVEILCMQSGSYQSEAERTAEKAMKARLDLWNSISYSLEDYSEKLGVQGMPSLTLLPGGKNLEGRQKSKG</sequence>
<dbReference type="Gene3D" id="1.20.910.10">
    <property type="entry name" value="Heme oxygenase-like"/>
    <property type="match status" value="1"/>
</dbReference>
<name>A0A1Y6B589_9BACT</name>
<proteinExistence type="predicted"/>
<dbReference type="Proteomes" id="UP000192907">
    <property type="component" value="Unassembled WGS sequence"/>
</dbReference>
<organism evidence="1 2">
    <name type="scientific">Pseudobacteriovorax antillogorgiicola</name>
    <dbReference type="NCBI Taxonomy" id="1513793"/>
    <lineage>
        <taxon>Bacteria</taxon>
        <taxon>Pseudomonadati</taxon>
        <taxon>Bdellovibrionota</taxon>
        <taxon>Oligoflexia</taxon>
        <taxon>Oligoflexales</taxon>
        <taxon>Pseudobacteriovoracaceae</taxon>
        <taxon>Pseudobacteriovorax</taxon>
    </lineage>
</organism>
<reference evidence="2" key="1">
    <citation type="submission" date="2017-04" db="EMBL/GenBank/DDBJ databases">
        <authorList>
            <person name="Varghese N."/>
            <person name="Submissions S."/>
        </authorList>
    </citation>
    <scope>NUCLEOTIDE SEQUENCE [LARGE SCALE GENOMIC DNA]</scope>
    <source>
        <strain evidence="2">RKEM611</strain>
    </source>
</reference>
<dbReference type="RefSeq" id="WP_132314541.1">
    <property type="nucleotide sequence ID" value="NZ_FWZT01000001.1"/>
</dbReference>
<accession>A0A1Y6B589</accession>
<evidence type="ECO:0000313" key="2">
    <source>
        <dbReference type="Proteomes" id="UP000192907"/>
    </source>
</evidence>
<keyword evidence="2" id="KW-1185">Reference proteome</keyword>
<dbReference type="EMBL" id="FWZT01000001">
    <property type="protein sequence ID" value="SME90238.1"/>
    <property type="molecule type" value="Genomic_DNA"/>
</dbReference>